<accession>A0A821QZD6</accession>
<evidence type="ECO:0000313" key="2">
    <source>
        <dbReference type="EMBL" id="CAF4833073.1"/>
    </source>
</evidence>
<dbReference type="EMBL" id="CAJOBP010056057">
    <property type="protein sequence ID" value="CAF4833073.1"/>
    <property type="molecule type" value="Genomic_DNA"/>
</dbReference>
<feature type="non-terminal residue" evidence="2">
    <location>
        <position position="86"/>
    </location>
</feature>
<reference evidence="2" key="1">
    <citation type="submission" date="2021-02" db="EMBL/GenBank/DDBJ databases">
        <authorList>
            <person name="Nowell W R."/>
        </authorList>
    </citation>
    <scope>NUCLEOTIDE SEQUENCE</scope>
</reference>
<feature type="region of interest" description="Disordered" evidence="1">
    <location>
        <begin position="1"/>
        <end position="51"/>
    </location>
</feature>
<feature type="compositionally biased region" description="Low complexity" evidence="1">
    <location>
        <begin position="42"/>
        <end position="51"/>
    </location>
</feature>
<dbReference type="Proteomes" id="UP000663873">
    <property type="component" value="Unassembled WGS sequence"/>
</dbReference>
<organism evidence="2 3">
    <name type="scientific">Rotaria socialis</name>
    <dbReference type="NCBI Taxonomy" id="392032"/>
    <lineage>
        <taxon>Eukaryota</taxon>
        <taxon>Metazoa</taxon>
        <taxon>Spiralia</taxon>
        <taxon>Gnathifera</taxon>
        <taxon>Rotifera</taxon>
        <taxon>Eurotatoria</taxon>
        <taxon>Bdelloidea</taxon>
        <taxon>Philodinida</taxon>
        <taxon>Philodinidae</taxon>
        <taxon>Rotaria</taxon>
    </lineage>
</organism>
<keyword evidence="3" id="KW-1185">Reference proteome</keyword>
<sequence length="86" mass="9809">MDELVKTDANNFQAVNDSSESRSRTTTITDNQENYIDKSNKKSPPINNNNNDLIGAERQCWKRLRKLVATYETSIDIKNLSSTTKN</sequence>
<proteinExistence type="predicted"/>
<evidence type="ECO:0000313" key="3">
    <source>
        <dbReference type="Proteomes" id="UP000663873"/>
    </source>
</evidence>
<feature type="compositionally biased region" description="Polar residues" evidence="1">
    <location>
        <begin position="8"/>
        <end position="17"/>
    </location>
</feature>
<gene>
    <name evidence="2" type="ORF">UJA718_LOCUS42710</name>
</gene>
<comment type="caution">
    <text evidence="2">The sequence shown here is derived from an EMBL/GenBank/DDBJ whole genome shotgun (WGS) entry which is preliminary data.</text>
</comment>
<name>A0A821QZD6_9BILA</name>
<protein>
    <submittedName>
        <fullName evidence="2">Uncharacterized protein</fullName>
    </submittedName>
</protein>
<dbReference type="AlphaFoldDB" id="A0A821QZD6"/>
<evidence type="ECO:0000256" key="1">
    <source>
        <dbReference type="SAM" id="MobiDB-lite"/>
    </source>
</evidence>